<dbReference type="EMBL" id="FMXP01000009">
    <property type="protein sequence ID" value="SDB16044.1"/>
    <property type="molecule type" value="Genomic_DNA"/>
</dbReference>
<protein>
    <submittedName>
        <fullName evidence="2">Pimeloyl-ACP methyl ester carboxylesterase</fullName>
    </submittedName>
</protein>
<dbReference type="Proteomes" id="UP000182508">
    <property type="component" value="Unassembled WGS sequence"/>
</dbReference>
<reference evidence="2 3" key="1">
    <citation type="submission" date="2016-10" db="EMBL/GenBank/DDBJ databases">
        <authorList>
            <person name="de Groot N.N."/>
        </authorList>
    </citation>
    <scope>NUCLEOTIDE SEQUENCE [LARGE SCALE GENOMIC DNA]</scope>
    <source>
        <strain evidence="2 3">A-4</strain>
    </source>
</reference>
<evidence type="ECO:0000313" key="3">
    <source>
        <dbReference type="Proteomes" id="UP000182508"/>
    </source>
</evidence>
<dbReference type="InterPro" id="IPR029058">
    <property type="entry name" value="AB_hydrolase_fold"/>
</dbReference>
<dbReference type="STRING" id="439219.SAMN02910293_00813"/>
<accession>A0A1G6B5X2</accession>
<dbReference type="eggNOG" id="COG1073">
    <property type="taxonomic scope" value="Bacteria"/>
</dbReference>
<dbReference type="SUPFAM" id="SSF53474">
    <property type="entry name" value="alpha/beta-Hydrolases"/>
    <property type="match status" value="1"/>
</dbReference>
<dbReference type="AlphaFoldDB" id="A0A1G6B5X2"/>
<feature type="domain" description="AB hydrolase-1" evidence="1">
    <location>
        <begin position="149"/>
        <end position="231"/>
    </location>
</feature>
<sequence>MMFTGNNQFDFQIQRFTSLYIEDEEVQNDRKEIGKKIVEFVSWKSWWLERASYYEKTGKLNIASSYYKAAMFYLTLEDPDREDIYQSFQRTFYTSFSDFDYERDAVPYQDGYLPTLLLKNPRASKTLLVMGGFDGFLEEIAGFFGKMKDTDYNILIFDGPGQGNTISQGLRFTPNFHEPVAAVLDYFKLDQVDAMGLSWGGFLVMQAASMEKRIRKVIAMDIFYSPMDALKMNLGNILFAILSIMINLRAKYLINPIIKQIANNRIDLKWELQNGYMLTGESNPYDLIRNLKNHNVGKYLAQVTQDCLLLVGQDDHYVPYHRIADILLGLKNARSIQVKVFTKKSGGEEHCQVGHMDLAFVEIKHFLS</sequence>
<dbReference type="Pfam" id="PF00561">
    <property type="entry name" value="Abhydrolase_1"/>
    <property type="match status" value="1"/>
</dbReference>
<evidence type="ECO:0000313" key="2">
    <source>
        <dbReference type="EMBL" id="SDB16044.1"/>
    </source>
</evidence>
<keyword evidence="3" id="KW-1185">Reference proteome</keyword>
<gene>
    <name evidence="2" type="ORF">SAMN02910293_00813</name>
</gene>
<name>A0A1G6B5X2_9STRE</name>
<proteinExistence type="predicted"/>
<dbReference type="Gene3D" id="3.40.50.1820">
    <property type="entry name" value="alpha/beta hydrolase"/>
    <property type="match status" value="1"/>
</dbReference>
<evidence type="ECO:0000259" key="1">
    <source>
        <dbReference type="Pfam" id="PF00561"/>
    </source>
</evidence>
<dbReference type="InterPro" id="IPR000073">
    <property type="entry name" value="AB_hydrolase_1"/>
</dbReference>
<organism evidence="2 3">
    <name type="scientific">Streptococcus henryi</name>
    <dbReference type="NCBI Taxonomy" id="439219"/>
    <lineage>
        <taxon>Bacteria</taxon>
        <taxon>Bacillati</taxon>
        <taxon>Bacillota</taxon>
        <taxon>Bacilli</taxon>
        <taxon>Lactobacillales</taxon>
        <taxon>Streptococcaceae</taxon>
        <taxon>Streptococcus</taxon>
    </lineage>
</organism>